<evidence type="ECO:0000313" key="12">
    <source>
        <dbReference type="Proteomes" id="UP001187415"/>
    </source>
</evidence>
<comment type="caution">
    <text evidence="11">The sequence shown here is derived from an EMBL/GenBank/DDBJ whole genome shotgun (WGS) entry which is preliminary data.</text>
</comment>
<dbReference type="Gene3D" id="3.20.20.80">
    <property type="entry name" value="Glycosidases"/>
    <property type="match status" value="1"/>
</dbReference>
<reference evidence="11" key="1">
    <citation type="submission" date="2023-07" db="EMBL/GenBank/DDBJ databases">
        <title>Chromosome-level Genome Assembly of Striped Snakehead (Channa striata).</title>
        <authorList>
            <person name="Liu H."/>
        </authorList>
    </citation>
    <scope>NUCLEOTIDE SEQUENCE</scope>
    <source>
        <strain evidence="11">Gz</strain>
        <tissue evidence="11">Muscle</tissue>
    </source>
</reference>
<dbReference type="SUPFAM" id="SSF49785">
    <property type="entry name" value="Galactose-binding domain-like"/>
    <property type="match status" value="1"/>
</dbReference>
<name>A0AA88MZZ5_CHASR</name>
<dbReference type="InterPro" id="IPR017853">
    <property type="entry name" value="GH"/>
</dbReference>
<dbReference type="PIRSF" id="PIRSF006336">
    <property type="entry name" value="B-gal"/>
    <property type="match status" value="1"/>
</dbReference>
<comment type="similarity">
    <text evidence="1 6">Belongs to the glycosyl hydrolase 35 family.</text>
</comment>
<dbReference type="InterPro" id="IPR008979">
    <property type="entry name" value="Galactose-bd-like_sf"/>
</dbReference>
<feature type="domain" description="Beta-galactosidase 1-like first all-beta" evidence="9">
    <location>
        <begin position="427"/>
        <end position="528"/>
    </location>
</feature>
<evidence type="ECO:0000256" key="1">
    <source>
        <dbReference type="ARBA" id="ARBA00009809"/>
    </source>
</evidence>
<organism evidence="11 12">
    <name type="scientific">Channa striata</name>
    <name type="common">Snakehead murrel</name>
    <name type="synonym">Ophicephalus striatus</name>
    <dbReference type="NCBI Taxonomy" id="64152"/>
    <lineage>
        <taxon>Eukaryota</taxon>
        <taxon>Metazoa</taxon>
        <taxon>Chordata</taxon>
        <taxon>Craniata</taxon>
        <taxon>Vertebrata</taxon>
        <taxon>Euteleostomi</taxon>
        <taxon>Actinopterygii</taxon>
        <taxon>Neopterygii</taxon>
        <taxon>Teleostei</taxon>
        <taxon>Neoteleostei</taxon>
        <taxon>Acanthomorphata</taxon>
        <taxon>Anabantaria</taxon>
        <taxon>Anabantiformes</taxon>
        <taxon>Channoidei</taxon>
        <taxon>Channidae</taxon>
        <taxon>Channa</taxon>
    </lineage>
</organism>
<feature type="domain" description="Glycoside hydrolase 35 catalytic" evidence="8">
    <location>
        <begin position="55"/>
        <end position="368"/>
    </location>
</feature>
<protein>
    <recommendedName>
        <fullName evidence="5">Beta-galactosidase</fullName>
        <ecNumber evidence="5">3.2.1.23</ecNumber>
    </recommendedName>
</protein>
<dbReference type="FunFam" id="3.20.20.80:FF:000036">
    <property type="entry name" value="Beta-galactosidase"/>
    <property type="match status" value="1"/>
</dbReference>
<feature type="domain" description="Beta-galactosidase galactose-binding" evidence="10">
    <location>
        <begin position="553"/>
        <end position="612"/>
    </location>
</feature>
<keyword evidence="12" id="KW-1185">Reference proteome</keyword>
<dbReference type="Gene3D" id="2.60.120.260">
    <property type="entry name" value="Galactose-binding domain-like"/>
    <property type="match status" value="2"/>
</dbReference>
<dbReference type="SUPFAM" id="SSF51445">
    <property type="entry name" value="(Trans)glycosidases"/>
    <property type="match status" value="1"/>
</dbReference>
<keyword evidence="2 5" id="KW-0378">Hydrolase</keyword>
<comment type="catalytic activity">
    <reaction evidence="5">
        <text>Hydrolysis of terminal non-reducing beta-D-galactose residues in beta-D-galactosides.</text>
        <dbReference type="EC" id="3.2.1.23"/>
    </reaction>
</comment>
<dbReference type="PANTHER" id="PTHR23421">
    <property type="entry name" value="BETA-GALACTOSIDASE RELATED"/>
    <property type="match status" value="1"/>
</dbReference>
<evidence type="ECO:0000256" key="6">
    <source>
        <dbReference type="RuleBase" id="RU003679"/>
    </source>
</evidence>
<evidence type="ECO:0000259" key="8">
    <source>
        <dbReference type="Pfam" id="PF01301"/>
    </source>
</evidence>
<dbReference type="Pfam" id="PF21467">
    <property type="entry name" value="BetaGal_gal-bd"/>
    <property type="match status" value="1"/>
</dbReference>
<dbReference type="InterPro" id="IPR019801">
    <property type="entry name" value="Glyco_hydro_35_CS"/>
</dbReference>
<gene>
    <name evidence="11" type="ORF">Q5P01_009980</name>
</gene>
<keyword evidence="3 5" id="KW-0326">Glycosidase</keyword>
<dbReference type="Proteomes" id="UP001187415">
    <property type="component" value="Unassembled WGS sequence"/>
</dbReference>
<dbReference type="FunFam" id="2.60.120.260:FF:000049">
    <property type="entry name" value="Beta-galactosidase"/>
    <property type="match status" value="1"/>
</dbReference>
<dbReference type="Pfam" id="PF01301">
    <property type="entry name" value="Glyco_hydro_35"/>
    <property type="match status" value="1"/>
</dbReference>
<dbReference type="EC" id="3.2.1.23" evidence="5"/>
<dbReference type="PROSITE" id="PS01182">
    <property type="entry name" value="GLYCOSYL_HYDROL_F35"/>
    <property type="match status" value="1"/>
</dbReference>
<evidence type="ECO:0000259" key="9">
    <source>
        <dbReference type="Pfam" id="PF21317"/>
    </source>
</evidence>
<evidence type="ECO:0000256" key="7">
    <source>
        <dbReference type="SAM" id="Phobius"/>
    </source>
</evidence>
<keyword evidence="7" id="KW-1133">Transmembrane helix</keyword>
<keyword evidence="7" id="KW-0812">Transmembrane</keyword>
<dbReference type="EMBL" id="JAUPFM010000007">
    <property type="protein sequence ID" value="KAK2846981.1"/>
    <property type="molecule type" value="Genomic_DNA"/>
</dbReference>
<feature type="transmembrane region" description="Helical" evidence="7">
    <location>
        <begin position="17"/>
        <end position="34"/>
    </location>
</feature>
<keyword evidence="7" id="KW-0472">Membrane</keyword>
<dbReference type="InterPro" id="IPR001944">
    <property type="entry name" value="Glycoside_Hdrlase_35"/>
</dbReference>
<dbReference type="InterPro" id="IPR048912">
    <property type="entry name" value="BetaGal1-like_ABD1"/>
</dbReference>
<evidence type="ECO:0000256" key="4">
    <source>
        <dbReference type="PIRSR" id="PIRSR006336-1"/>
    </source>
</evidence>
<dbReference type="AlphaFoldDB" id="A0AA88MZZ5"/>
<dbReference type="PRINTS" id="PR00742">
    <property type="entry name" value="GLHYDRLASE35"/>
</dbReference>
<evidence type="ECO:0000256" key="5">
    <source>
        <dbReference type="RuleBase" id="RU000675"/>
    </source>
</evidence>
<evidence type="ECO:0000313" key="11">
    <source>
        <dbReference type="EMBL" id="KAK2846981.1"/>
    </source>
</evidence>
<evidence type="ECO:0000259" key="10">
    <source>
        <dbReference type="Pfam" id="PF21467"/>
    </source>
</evidence>
<dbReference type="InterPro" id="IPR031330">
    <property type="entry name" value="Gly_Hdrlase_35_cat"/>
</dbReference>
<dbReference type="Pfam" id="PF21317">
    <property type="entry name" value="BetaGal_ABD_1"/>
    <property type="match status" value="1"/>
</dbReference>
<sequence length="641" mass="73135">MESPSVLCVRLSLKQRYFLLLCFAVGAVVVYRFTRSRSEVRRSWHVVGLRANSSQFTLETKPFRILGGSIHYFRVPRAYWLDRLQKMKACGLNTVTTYVPWNLHEPERGVFNFEDQLDLEAYLRLAASLGLWVILRPGPYICAEWDLGGLPSWLLRDKNMRLRTTYPGFTAAVNSFFNQLIKKVVPHQYSRGGPVIAFQVENEYGSYARDKDYMHFIKEALLSRGITELLLTSDNKEGLKLGGVKGALQTINFQKLNPDDIKHLDAIQPQKPKMVMEYWSGWFDLWGNLHHVYAAEDMVPVVTEILKQDMSINLYMFHGGTNFGFMNGAFAVGLPAPKPMVTSYDYDAPLSEAGDYTTKYHLLRNLFSSYHTQPLPEPPSLLEKSAHQPVVIHRHLSLWDTLHFTDKPLKSERPVNMENLPVNNKNGQSYGYTLYETIIASGGALNSRDSIRDRALVFVDRHFVGVLDYKIQELALPDGKGKRTLSLLVENCGRVNYGKTLDEQRKGLVGDIELNQQVLRDFIIHSLDMKPGFVNRLVNSAHWMSVHQRPSFPGFFQAKLYLSSSPKDTFIKLPGWNKGVVFINGKNLGRYWSIGPQQTLYVPGPWLHRGDNQVIVFEEQEADGKIQFTVTPDYGMTVDVE</sequence>
<dbReference type="InterPro" id="IPR048913">
    <property type="entry name" value="BetaGal_gal-bd"/>
</dbReference>
<proteinExistence type="inferred from homology"/>
<feature type="active site" description="Proton donor" evidence="4">
    <location>
        <position position="203"/>
    </location>
</feature>
<dbReference type="GO" id="GO:0004565">
    <property type="term" value="F:beta-galactosidase activity"/>
    <property type="evidence" value="ECO:0007669"/>
    <property type="project" value="UniProtKB-EC"/>
</dbReference>
<evidence type="ECO:0000256" key="2">
    <source>
        <dbReference type="ARBA" id="ARBA00022801"/>
    </source>
</evidence>
<evidence type="ECO:0000256" key="3">
    <source>
        <dbReference type="ARBA" id="ARBA00023295"/>
    </source>
</evidence>
<dbReference type="InterPro" id="IPR026283">
    <property type="entry name" value="B-gal_1-like"/>
</dbReference>
<dbReference type="GO" id="GO:0005975">
    <property type="term" value="P:carbohydrate metabolic process"/>
    <property type="evidence" value="ECO:0007669"/>
    <property type="project" value="InterPro"/>
</dbReference>
<feature type="active site" description="Nucleophile" evidence="4">
    <location>
        <position position="277"/>
    </location>
</feature>
<accession>A0AA88MZZ5</accession>